<evidence type="ECO:0000256" key="6">
    <source>
        <dbReference type="RuleBase" id="RU000481"/>
    </source>
</evidence>
<comment type="caution">
    <text evidence="8">The sequence shown here is derived from an EMBL/GenBank/DDBJ whole genome shotgun (WGS) entry which is preliminary data.</text>
</comment>
<evidence type="ECO:0000256" key="1">
    <source>
        <dbReference type="ARBA" id="ARBA00001933"/>
    </source>
</evidence>
<proteinExistence type="inferred from homology"/>
<dbReference type="Proteomes" id="UP000035763">
    <property type="component" value="Unassembled WGS sequence"/>
</dbReference>
<evidence type="ECO:0000256" key="5">
    <source>
        <dbReference type="ARBA" id="ARBA00022898"/>
    </source>
</evidence>
<evidence type="ECO:0000313" key="9">
    <source>
        <dbReference type="Proteomes" id="UP000035763"/>
    </source>
</evidence>
<evidence type="ECO:0000313" key="8">
    <source>
        <dbReference type="EMBL" id="CCH75258.1"/>
    </source>
</evidence>
<comment type="cofactor">
    <cofactor evidence="1 6">
        <name>pyridoxal 5'-phosphate</name>
        <dbReference type="ChEBI" id="CHEBI:597326"/>
    </cofactor>
</comment>
<dbReference type="OrthoDB" id="4436468at2"/>
<keyword evidence="4 6" id="KW-0808">Transferase</keyword>
<dbReference type="InterPro" id="IPR015424">
    <property type="entry name" value="PyrdxlP-dep_Trfase"/>
</dbReference>
<dbReference type="CDD" id="cd00609">
    <property type="entry name" value="AAT_like"/>
    <property type="match status" value="1"/>
</dbReference>
<dbReference type="InterPro" id="IPR004839">
    <property type="entry name" value="Aminotransferase_I/II_large"/>
</dbReference>
<dbReference type="InterPro" id="IPR004838">
    <property type="entry name" value="NHTrfase_class1_PyrdxlP-BS"/>
</dbReference>
<dbReference type="EMBL" id="CAJA01000485">
    <property type="protein sequence ID" value="CCH75258.1"/>
    <property type="molecule type" value="Genomic_DNA"/>
</dbReference>
<gene>
    <name evidence="8" type="ORF">BN11_60012</name>
</gene>
<dbReference type="SUPFAM" id="SSF53383">
    <property type="entry name" value="PLP-dependent transferases"/>
    <property type="match status" value="1"/>
</dbReference>
<dbReference type="EC" id="2.6.1.-" evidence="6"/>
<dbReference type="Gene3D" id="3.40.640.10">
    <property type="entry name" value="Type I PLP-dependent aspartate aminotransferase-like (Major domain)"/>
    <property type="match status" value="1"/>
</dbReference>
<protein>
    <recommendedName>
        <fullName evidence="6">Aminotransferase</fullName>
        <ecNumber evidence="6">2.6.1.-</ecNumber>
    </recommendedName>
</protein>
<name>W6K034_9MICO</name>
<accession>W6K034</accession>
<dbReference type="Pfam" id="PF00155">
    <property type="entry name" value="Aminotran_1_2"/>
    <property type="match status" value="1"/>
</dbReference>
<dbReference type="GO" id="GO:0006520">
    <property type="term" value="P:amino acid metabolic process"/>
    <property type="evidence" value="ECO:0007669"/>
    <property type="project" value="InterPro"/>
</dbReference>
<dbReference type="GO" id="GO:0030170">
    <property type="term" value="F:pyridoxal phosphate binding"/>
    <property type="evidence" value="ECO:0007669"/>
    <property type="project" value="InterPro"/>
</dbReference>
<evidence type="ECO:0000259" key="7">
    <source>
        <dbReference type="Pfam" id="PF00155"/>
    </source>
</evidence>
<dbReference type="RefSeq" id="WP_048693268.1">
    <property type="nucleotide sequence ID" value="NZ_HG764815.1"/>
</dbReference>
<evidence type="ECO:0000256" key="3">
    <source>
        <dbReference type="ARBA" id="ARBA00022576"/>
    </source>
</evidence>
<feature type="domain" description="Aminotransferase class I/classII large" evidence="7">
    <location>
        <begin position="32"/>
        <end position="385"/>
    </location>
</feature>
<keyword evidence="9" id="KW-1185">Reference proteome</keyword>
<dbReference type="PROSITE" id="PS00105">
    <property type="entry name" value="AA_TRANSFER_CLASS_1"/>
    <property type="match status" value="1"/>
</dbReference>
<dbReference type="GO" id="GO:0008483">
    <property type="term" value="F:transaminase activity"/>
    <property type="evidence" value="ECO:0007669"/>
    <property type="project" value="UniProtKB-KW"/>
</dbReference>
<dbReference type="PANTHER" id="PTHR46383">
    <property type="entry name" value="ASPARTATE AMINOTRANSFERASE"/>
    <property type="match status" value="1"/>
</dbReference>
<dbReference type="InterPro" id="IPR050596">
    <property type="entry name" value="AspAT/PAT-like"/>
</dbReference>
<evidence type="ECO:0000256" key="4">
    <source>
        <dbReference type="ARBA" id="ARBA00022679"/>
    </source>
</evidence>
<comment type="similarity">
    <text evidence="2 6">Belongs to the class-I pyridoxal-phosphate-dependent aminotransferase family.</text>
</comment>
<keyword evidence="5" id="KW-0663">Pyridoxal phosphate</keyword>
<reference evidence="8 9" key="1">
    <citation type="journal article" date="2013" name="ISME J.">
        <title>A metabolic model for members of the genus Tetrasphaera involved in enhanced biological phosphorus removal.</title>
        <authorList>
            <person name="Kristiansen R."/>
            <person name="Nguyen H.T.T."/>
            <person name="Saunders A.M."/>
            <person name="Nielsen J.L."/>
            <person name="Wimmer R."/>
            <person name="Le V.Q."/>
            <person name="McIlroy S.J."/>
            <person name="Petrovski S."/>
            <person name="Seviour R.J."/>
            <person name="Calteau A."/>
            <person name="Nielsen K.L."/>
            <person name="Nielsen P.H."/>
        </authorList>
    </citation>
    <scope>NUCLEOTIDE SEQUENCE [LARGE SCALE GENOMIC DNA]</scope>
    <source>
        <strain evidence="8 9">Ben110</strain>
    </source>
</reference>
<organism evidence="8 9">
    <name type="scientific">Nostocoides australiense Ben110</name>
    <dbReference type="NCBI Taxonomy" id="1193182"/>
    <lineage>
        <taxon>Bacteria</taxon>
        <taxon>Bacillati</taxon>
        <taxon>Actinomycetota</taxon>
        <taxon>Actinomycetes</taxon>
        <taxon>Micrococcales</taxon>
        <taxon>Intrasporangiaceae</taxon>
        <taxon>Nostocoides</taxon>
    </lineage>
</organism>
<dbReference type="STRING" id="1193182.BN11_60012"/>
<dbReference type="AlphaFoldDB" id="W6K034"/>
<sequence length="407" mass="43516">MPLTPSRRSEVPPFTVMTVLQAVAEARAQGREVISLCAGEPGQGAPGPVRDVAAHLMINEIPLGYSETRGLLALRQAIAGHYLKWYDLDLDPERICVTTGSSGAFLLAFLSAFDPGDRVAVARPGYPAYVNILRSLGCEVVELDTGEEVRFQPTAELLAAAHTQAPLTGVILASPANPTGTMIADTELEAILTWCRDNEVRVVSDEIYHGVTFTGSVGTCAWQLDENAVVISSFSKYWGMTGWRLGWMLMPADLAPRIDALAGNLALCAPVPAQHAAVAGFTEESYAECERAVAGFALARKIVLDAIPRLGWAGVAPADGAFYVYAGIRDQLGPYADSVAWCSALLAEQDVAVTPGTDFDGAHGHEYIRLSLARGPDAVAEAIRRILPFQHSLANRGTSASVPRRKF</sequence>
<keyword evidence="3 6" id="KW-0032">Aminotransferase</keyword>
<dbReference type="PANTHER" id="PTHR46383:SF2">
    <property type="entry name" value="AMINOTRANSFERASE"/>
    <property type="match status" value="1"/>
</dbReference>
<dbReference type="InterPro" id="IPR015421">
    <property type="entry name" value="PyrdxlP-dep_Trfase_major"/>
</dbReference>
<evidence type="ECO:0000256" key="2">
    <source>
        <dbReference type="ARBA" id="ARBA00007441"/>
    </source>
</evidence>